<comment type="similarity">
    <text evidence="1">Belongs to the RecJ family.</text>
</comment>
<dbReference type="AlphaFoldDB" id="A0A0F9X3Z0"/>
<evidence type="ECO:0000256" key="4">
    <source>
        <dbReference type="ARBA" id="ARBA00022801"/>
    </source>
</evidence>
<dbReference type="Pfam" id="PF17768">
    <property type="entry name" value="RecJ_OB"/>
    <property type="match status" value="1"/>
</dbReference>
<dbReference type="Gene3D" id="3.90.1640.30">
    <property type="match status" value="1"/>
</dbReference>
<evidence type="ECO:0000256" key="1">
    <source>
        <dbReference type="ARBA" id="ARBA00005915"/>
    </source>
</evidence>
<sequence>MKDFSHNPNQKSFLGRIWALQEPVGHIKRELERSGMNSSVAGILSARGISSSNLPAYLDPKIRDELPDPSRFKDMDTGVKHIADQMQAGNSISIWSDYDCDGVTSAATLKRFFRMVGYGDIDIRIPDRITEGYGPNAKGLREVKASGVDTVMILDAGIVAFEALEAAKEVGLNVVVIDHHTAEEKLPPAVAVINANRLDEEPGFGHLCAAGMVFIFCVGLARELKNRGWFDGQNGRPDMAPQKEIMELLAIVALGTVADVMILTTINRAFVTRGLEFLNAHVNPGLRHLALAAGKKPNEQLTSKDLGWQLGPRINAAGRIDDAMLGVELLLTNDAEEAARLAGQLNEINVKRKAIEEKVTGPAIDQFPDRTPGVDRKIAIAVVEEAHEGVVGISAGRLKEAYDCPAIVLAKDHEGNLKGSARSVKGFDIGDGIIAARNQGLILRGGGHGMAGGLTLTPEQLPAFEAFMNAEIEKSDYYRDGVSTEVDVFLAPTQLTVEQIDAFHRMEPFGNGNPGPRVVLEGAVVKEVKILKEKHLKVVIAAGAGQIDGLIWGVVGTGIGDFLQNSVGHKIDVYGSPDVNVFRGDRSAQIIIDDVREHAETLL</sequence>
<dbReference type="InterPro" id="IPR001667">
    <property type="entry name" value="DDH_dom"/>
</dbReference>
<name>A0A0F9X3Z0_9ZZZZ</name>
<protein>
    <recommendedName>
        <fullName evidence="2">Single-stranded-DNA-specific exonuclease RecJ</fullName>
    </recommendedName>
</protein>
<dbReference type="Pfam" id="PF02272">
    <property type="entry name" value="DHHA1"/>
    <property type="match status" value="1"/>
</dbReference>
<accession>A0A0F9X3Z0</accession>
<evidence type="ECO:0000313" key="9">
    <source>
        <dbReference type="EMBL" id="KKN86218.1"/>
    </source>
</evidence>
<feature type="domain" description="DDH" evidence="6">
    <location>
        <begin position="92"/>
        <end position="250"/>
    </location>
</feature>
<dbReference type="GO" id="GO:0003676">
    <property type="term" value="F:nucleic acid binding"/>
    <property type="evidence" value="ECO:0007669"/>
    <property type="project" value="InterPro"/>
</dbReference>
<dbReference type="GO" id="GO:0008409">
    <property type="term" value="F:5'-3' exonuclease activity"/>
    <property type="evidence" value="ECO:0007669"/>
    <property type="project" value="InterPro"/>
</dbReference>
<dbReference type="GO" id="GO:0006281">
    <property type="term" value="P:DNA repair"/>
    <property type="evidence" value="ECO:0007669"/>
    <property type="project" value="InterPro"/>
</dbReference>
<keyword evidence="4" id="KW-0378">Hydrolase</keyword>
<comment type="caution">
    <text evidence="9">The sequence shown here is derived from an EMBL/GenBank/DDBJ whole genome shotgun (WGS) entry which is preliminary data.</text>
</comment>
<evidence type="ECO:0000256" key="2">
    <source>
        <dbReference type="ARBA" id="ARBA00019841"/>
    </source>
</evidence>
<dbReference type="InterPro" id="IPR003156">
    <property type="entry name" value="DHHA1_dom"/>
</dbReference>
<keyword evidence="5" id="KW-0269">Exonuclease</keyword>
<dbReference type="InterPro" id="IPR038763">
    <property type="entry name" value="DHH_sf"/>
</dbReference>
<evidence type="ECO:0000259" key="6">
    <source>
        <dbReference type="Pfam" id="PF01368"/>
    </source>
</evidence>
<feature type="domain" description="DHHA1" evidence="7">
    <location>
        <begin position="377"/>
        <end position="473"/>
    </location>
</feature>
<dbReference type="InterPro" id="IPR004610">
    <property type="entry name" value="RecJ"/>
</dbReference>
<proteinExistence type="inferred from homology"/>
<dbReference type="InterPro" id="IPR051673">
    <property type="entry name" value="SSDNA_exonuclease_RecJ"/>
</dbReference>
<feature type="domain" description="RecJ OB" evidence="8">
    <location>
        <begin position="486"/>
        <end position="594"/>
    </location>
</feature>
<dbReference type="NCBIfam" id="TIGR00644">
    <property type="entry name" value="recJ"/>
    <property type="match status" value="1"/>
</dbReference>
<evidence type="ECO:0000259" key="7">
    <source>
        <dbReference type="Pfam" id="PF02272"/>
    </source>
</evidence>
<organism evidence="9">
    <name type="scientific">marine sediment metagenome</name>
    <dbReference type="NCBI Taxonomy" id="412755"/>
    <lineage>
        <taxon>unclassified sequences</taxon>
        <taxon>metagenomes</taxon>
        <taxon>ecological metagenomes</taxon>
    </lineage>
</organism>
<evidence type="ECO:0000256" key="5">
    <source>
        <dbReference type="ARBA" id="ARBA00022839"/>
    </source>
</evidence>
<evidence type="ECO:0000256" key="3">
    <source>
        <dbReference type="ARBA" id="ARBA00022722"/>
    </source>
</evidence>
<dbReference type="PANTHER" id="PTHR30255:SF2">
    <property type="entry name" value="SINGLE-STRANDED-DNA-SPECIFIC EXONUCLEASE RECJ"/>
    <property type="match status" value="1"/>
</dbReference>
<dbReference type="EMBL" id="LAZR01000150">
    <property type="protein sequence ID" value="KKN86218.1"/>
    <property type="molecule type" value="Genomic_DNA"/>
</dbReference>
<gene>
    <name evidence="9" type="ORF">LCGC14_0270870</name>
</gene>
<keyword evidence="3" id="KW-0540">Nuclease</keyword>
<dbReference type="Gene3D" id="3.10.310.30">
    <property type="match status" value="1"/>
</dbReference>
<dbReference type="SUPFAM" id="SSF64182">
    <property type="entry name" value="DHH phosphoesterases"/>
    <property type="match status" value="1"/>
</dbReference>
<dbReference type="InterPro" id="IPR041122">
    <property type="entry name" value="RecJ_OB"/>
</dbReference>
<dbReference type="GO" id="GO:0006310">
    <property type="term" value="P:DNA recombination"/>
    <property type="evidence" value="ECO:0007669"/>
    <property type="project" value="InterPro"/>
</dbReference>
<dbReference type="PANTHER" id="PTHR30255">
    <property type="entry name" value="SINGLE-STRANDED-DNA-SPECIFIC EXONUCLEASE RECJ"/>
    <property type="match status" value="1"/>
</dbReference>
<reference evidence="9" key="1">
    <citation type="journal article" date="2015" name="Nature">
        <title>Complex archaea that bridge the gap between prokaryotes and eukaryotes.</title>
        <authorList>
            <person name="Spang A."/>
            <person name="Saw J.H."/>
            <person name="Jorgensen S.L."/>
            <person name="Zaremba-Niedzwiedzka K."/>
            <person name="Martijn J."/>
            <person name="Lind A.E."/>
            <person name="van Eijk R."/>
            <person name="Schleper C."/>
            <person name="Guy L."/>
            <person name="Ettema T.J."/>
        </authorList>
    </citation>
    <scope>NUCLEOTIDE SEQUENCE</scope>
</reference>
<evidence type="ECO:0000259" key="8">
    <source>
        <dbReference type="Pfam" id="PF17768"/>
    </source>
</evidence>
<dbReference type="Pfam" id="PF01368">
    <property type="entry name" value="DHH"/>
    <property type="match status" value="1"/>
</dbReference>